<gene>
    <name evidence="1" type="ORF">PROAA_780011</name>
</gene>
<protein>
    <submittedName>
        <fullName evidence="1">Uncharacterized protein</fullName>
    </submittedName>
</protein>
<reference evidence="1 2" key="1">
    <citation type="submission" date="2016-06" db="EMBL/GenBank/DDBJ databases">
        <authorList>
            <person name="Kjaerup R.B."/>
            <person name="Dalgaard T.S."/>
            <person name="Juul-Madsen H.R."/>
        </authorList>
    </citation>
    <scope>NUCLEOTIDE SEQUENCE [LARGE SCALE GENOMIC DNA]</scope>
    <source>
        <strain evidence="1">2</strain>
    </source>
</reference>
<dbReference type="Proteomes" id="UP000199600">
    <property type="component" value="Unassembled WGS sequence"/>
</dbReference>
<organism evidence="1 2">
    <name type="scientific">Candidatus Propionivibrio aalborgensis</name>
    <dbReference type="NCBI Taxonomy" id="1860101"/>
    <lineage>
        <taxon>Bacteria</taxon>
        <taxon>Pseudomonadati</taxon>
        <taxon>Pseudomonadota</taxon>
        <taxon>Betaproteobacteria</taxon>
        <taxon>Rhodocyclales</taxon>
        <taxon>Rhodocyclaceae</taxon>
        <taxon>Propionivibrio</taxon>
    </lineage>
</organism>
<sequence length="98" mass="10430">MNWRRSVPSGASVAYRAGLVDSGITPNADIARRTGLIDAGVYRTDPGSADAWPSDIACRTRLVDSGIDYPNSGSANARYSTHGARLIHTAISGARNRR</sequence>
<evidence type="ECO:0000313" key="2">
    <source>
        <dbReference type="Proteomes" id="UP000199600"/>
    </source>
</evidence>
<name>A0A1A8Y1B3_9RHOO</name>
<proteinExistence type="predicted"/>
<keyword evidence="2" id="KW-1185">Reference proteome</keyword>
<dbReference type="AlphaFoldDB" id="A0A1A8Y1B3"/>
<evidence type="ECO:0000313" key="1">
    <source>
        <dbReference type="EMBL" id="SBT10910.1"/>
    </source>
</evidence>
<accession>A0A1A8Y1B3</accession>
<dbReference type="EMBL" id="FLQY01000382">
    <property type="protein sequence ID" value="SBT10910.1"/>
    <property type="molecule type" value="Genomic_DNA"/>
</dbReference>